<dbReference type="EMBL" id="FQNC01000084">
    <property type="protein sequence ID" value="SGZ22699.1"/>
    <property type="molecule type" value="Genomic_DNA"/>
</dbReference>
<feature type="region of interest" description="Disordered" evidence="1">
    <location>
        <begin position="486"/>
        <end position="523"/>
    </location>
</feature>
<keyword evidence="2" id="KW-1133">Transmembrane helix</keyword>
<evidence type="ECO:0000313" key="4">
    <source>
        <dbReference type="Proteomes" id="UP000249464"/>
    </source>
</evidence>
<sequence>MDSIPVIVKLLNQTMGPEDSQEWLKRYGTPIVQAILEGREPYQIAIEAIREAVYPKEGPAFMIQLWTLVGLFSVSVVLTLLGIVLRLRQGRFWLFRRIDCRITMPNISVHNSFWAFVYHCLSIVELVITSKIVSGSSYPSWYISFQCALPLALFAGQVTEVWATFGSSYIRKFGSHHDDPLITTILYQSLPFMFALIALVPSFALLAMLERYLNAVYINADAISTSLGNFSSTWVPGQPVLVSNLEQSLQSLIPLVASMRSLSQWYKIANSYIGCVLGITSVLYISAAVIEITHLRKQVRDLRQRVGVPVAPVSPRKLEDDSQASPTVPPRDSGATADVDLRGHLLWAQFDFAQASLVEWAAKNRFLVSTSISIMLLSNTFLSFRIAFVSVSIIRNTGDVQAIALIAAWVNSVLSFLVATLILFRSLEGSNALTKWLRRVAPYLPLPPTTTTTTTTRTTNVMTSYIQKPLMGVSIDVSTSVMVSNAKSDESHSEKMPAMMPQENRKGTLGSASGSSMDEVEVV</sequence>
<keyword evidence="2" id="KW-0812">Transmembrane</keyword>
<feature type="transmembrane region" description="Helical" evidence="2">
    <location>
        <begin position="108"/>
        <end position="129"/>
    </location>
</feature>
<protein>
    <submittedName>
        <fullName evidence="3">BQ5605_C022g09528 protein</fullName>
    </submittedName>
</protein>
<evidence type="ECO:0000256" key="1">
    <source>
        <dbReference type="SAM" id="MobiDB-lite"/>
    </source>
</evidence>
<feature type="region of interest" description="Disordered" evidence="1">
    <location>
        <begin position="314"/>
        <end position="334"/>
    </location>
</feature>
<evidence type="ECO:0000313" key="3">
    <source>
        <dbReference type="EMBL" id="SGZ22699.1"/>
    </source>
</evidence>
<dbReference type="Proteomes" id="UP000249464">
    <property type="component" value="Unassembled WGS sequence"/>
</dbReference>
<evidence type="ECO:0000256" key="2">
    <source>
        <dbReference type="SAM" id="Phobius"/>
    </source>
</evidence>
<feature type="transmembrane region" description="Helical" evidence="2">
    <location>
        <begin position="63"/>
        <end position="87"/>
    </location>
</feature>
<keyword evidence="2" id="KW-0472">Membrane</keyword>
<organism evidence="3 4">
    <name type="scientific">Microbotryum silenes-dioicae</name>
    <dbReference type="NCBI Taxonomy" id="796604"/>
    <lineage>
        <taxon>Eukaryota</taxon>
        <taxon>Fungi</taxon>
        <taxon>Dikarya</taxon>
        <taxon>Basidiomycota</taxon>
        <taxon>Pucciniomycotina</taxon>
        <taxon>Microbotryomycetes</taxon>
        <taxon>Microbotryales</taxon>
        <taxon>Microbotryaceae</taxon>
        <taxon>Microbotryum</taxon>
    </lineage>
</organism>
<feature type="transmembrane region" description="Helical" evidence="2">
    <location>
        <begin position="400"/>
        <end position="424"/>
    </location>
</feature>
<feature type="transmembrane region" description="Helical" evidence="2">
    <location>
        <begin position="141"/>
        <end position="165"/>
    </location>
</feature>
<feature type="transmembrane region" description="Helical" evidence="2">
    <location>
        <begin position="269"/>
        <end position="290"/>
    </location>
</feature>
<reference evidence="3 4" key="1">
    <citation type="submission" date="2016-11" db="EMBL/GenBank/DDBJ databases">
        <authorList>
            <person name="Jaros S."/>
            <person name="Januszkiewicz K."/>
            <person name="Wedrychowicz H."/>
        </authorList>
    </citation>
    <scope>NUCLEOTIDE SEQUENCE [LARGE SCALE GENOMIC DNA]</scope>
</reference>
<dbReference type="AlphaFoldDB" id="A0A2X0MP40"/>
<feature type="transmembrane region" description="Helical" evidence="2">
    <location>
        <begin position="185"/>
        <end position="209"/>
    </location>
</feature>
<name>A0A2X0MP40_9BASI</name>
<proteinExistence type="predicted"/>
<accession>A0A2X0MP40</accession>
<keyword evidence="4" id="KW-1185">Reference proteome</keyword>
<feature type="transmembrane region" description="Helical" evidence="2">
    <location>
        <begin position="372"/>
        <end position="394"/>
    </location>
</feature>
<gene>
    <name evidence="3" type="primary">BQ5605_C022g09528</name>
    <name evidence="3" type="ORF">BQ5605_C022G09528</name>
</gene>